<evidence type="ECO:0000256" key="10">
    <source>
        <dbReference type="ARBA" id="ARBA00048258"/>
    </source>
</evidence>
<dbReference type="UniPathway" id="UPA00028">
    <property type="reaction ID" value="UER00005"/>
</dbReference>
<dbReference type="HAMAP" id="MF_00158">
    <property type="entry name" value="PanC"/>
    <property type="match status" value="1"/>
</dbReference>
<gene>
    <name evidence="12" type="ORF">UFOPK2683_00149</name>
</gene>
<dbReference type="EMBL" id="CAEZYK010000004">
    <property type="protein sequence ID" value="CAB4713712.1"/>
    <property type="molecule type" value="Genomic_DNA"/>
</dbReference>
<keyword evidence="6" id="KW-0436">Ligase</keyword>
<dbReference type="Gene3D" id="3.40.50.620">
    <property type="entry name" value="HUPs"/>
    <property type="match status" value="1"/>
</dbReference>
<dbReference type="Gene3D" id="3.30.1300.10">
    <property type="entry name" value="Pantoate-beta-alanine ligase, C-terminal domain"/>
    <property type="match status" value="1"/>
</dbReference>
<dbReference type="CDD" id="cd00560">
    <property type="entry name" value="PanC"/>
    <property type="match status" value="1"/>
</dbReference>
<proteinExistence type="inferred from homology"/>
<evidence type="ECO:0000256" key="4">
    <source>
        <dbReference type="ARBA" id="ARBA00012219"/>
    </source>
</evidence>
<evidence type="ECO:0000256" key="9">
    <source>
        <dbReference type="ARBA" id="ARBA00022840"/>
    </source>
</evidence>
<comment type="function">
    <text evidence="11">Catalyzes the condensation of pantoate with beta-alanine in an ATP-dependent reaction via a pantoyl-adenylate intermediate.</text>
</comment>
<dbReference type="FunFam" id="3.40.50.620:FF:000114">
    <property type="entry name" value="Pantothenate synthetase"/>
    <property type="match status" value="1"/>
</dbReference>
<dbReference type="GO" id="GO:0015940">
    <property type="term" value="P:pantothenate biosynthetic process"/>
    <property type="evidence" value="ECO:0007669"/>
    <property type="project" value="UniProtKB-UniPathway"/>
</dbReference>
<dbReference type="SUPFAM" id="SSF52374">
    <property type="entry name" value="Nucleotidylyl transferase"/>
    <property type="match status" value="1"/>
</dbReference>
<keyword evidence="5" id="KW-0963">Cytoplasm</keyword>
<comment type="similarity">
    <text evidence="3">Belongs to the pantothenate synthetase family.</text>
</comment>
<dbReference type="InterPro" id="IPR014729">
    <property type="entry name" value="Rossmann-like_a/b/a_fold"/>
</dbReference>
<dbReference type="EC" id="6.3.2.1" evidence="4"/>
<keyword evidence="7" id="KW-0566">Pantothenate biosynthesis</keyword>
<comment type="subcellular location">
    <subcellularLocation>
        <location evidence="1">Cytoplasm</location>
    </subcellularLocation>
</comment>
<dbReference type="PANTHER" id="PTHR21299">
    <property type="entry name" value="CYTIDYLATE KINASE/PANTOATE-BETA-ALANINE LIGASE"/>
    <property type="match status" value="1"/>
</dbReference>
<organism evidence="12">
    <name type="scientific">freshwater metagenome</name>
    <dbReference type="NCBI Taxonomy" id="449393"/>
    <lineage>
        <taxon>unclassified sequences</taxon>
        <taxon>metagenomes</taxon>
        <taxon>ecological metagenomes</taxon>
    </lineage>
</organism>
<dbReference type="GO" id="GO:0004592">
    <property type="term" value="F:pantoate-beta-alanine ligase activity"/>
    <property type="evidence" value="ECO:0007669"/>
    <property type="project" value="UniProtKB-EC"/>
</dbReference>
<protein>
    <recommendedName>
        <fullName evidence="4">pantoate--beta-alanine ligase (AMP-forming)</fullName>
        <ecNumber evidence="4">6.3.2.1</ecNumber>
    </recommendedName>
</protein>
<dbReference type="Pfam" id="PF02569">
    <property type="entry name" value="Pantoate_ligase"/>
    <property type="match status" value="1"/>
</dbReference>
<accession>A0A6J6QSM4</accession>
<dbReference type="InterPro" id="IPR003721">
    <property type="entry name" value="Pantoate_ligase"/>
</dbReference>
<comment type="pathway">
    <text evidence="2">Cofactor biosynthesis; (R)-pantothenate biosynthesis; (R)-pantothenate from (R)-pantoate and beta-alanine: step 1/1.</text>
</comment>
<keyword evidence="9" id="KW-0067">ATP-binding</keyword>
<evidence type="ECO:0000256" key="2">
    <source>
        <dbReference type="ARBA" id="ARBA00004990"/>
    </source>
</evidence>
<comment type="catalytic activity">
    <reaction evidence="10">
        <text>(R)-pantoate + beta-alanine + ATP = (R)-pantothenate + AMP + diphosphate + H(+)</text>
        <dbReference type="Rhea" id="RHEA:10912"/>
        <dbReference type="ChEBI" id="CHEBI:15378"/>
        <dbReference type="ChEBI" id="CHEBI:15980"/>
        <dbReference type="ChEBI" id="CHEBI:29032"/>
        <dbReference type="ChEBI" id="CHEBI:30616"/>
        <dbReference type="ChEBI" id="CHEBI:33019"/>
        <dbReference type="ChEBI" id="CHEBI:57966"/>
        <dbReference type="ChEBI" id="CHEBI:456215"/>
        <dbReference type="EC" id="6.3.2.1"/>
    </reaction>
</comment>
<evidence type="ECO:0000313" key="12">
    <source>
        <dbReference type="EMBL" id="CAB4713712.1"/>
    </source>
</evidence>
<dbReference type="InterPro" id="IPR042176">
    <property type="entry name" value="Pantoate_ligase_C"/>
</dbReference>
<dbReference type="GO" id="GO:0005829">
    <property type="term" value="C:cytosol"/>
    <property type="evidence" value="ECO:0007669"/>
    <property type="project" value="TreeGrafter"/>
</dbReference>
<evidence type="ECO:0000256" key="6">
    <source>
        <dbReference type="ARBA" id="ARBA00022598"/>
    </source>
</evidence>
<dbReference type="GO" id="GO:0005524">
    <property type="term" value="F:ATP binding"/>
    <property type="evidence" value="ECO:0007669"/>
    <property type="project" value="UniProtKB-KW"/>
</dbReference>
<evidence type="ECO:0000256" key="7">
    <source>
        <dbReference type="ARBA" id="ARBA00022655"/>
    </source>
</evidence>
<evidence type="ECO:0000256" key="1">
    <source>
        <dbReference type="ARBA" id="ARBA00004496"/>
    </source>
</evidence>
<dbReference type="PANTHER" id="PTHR21299:SF1">
    <property type="entry name" value="PANTOATE--BETA-ALANINE LIGASE"/>
    <property type="match status" value="1"/>
</dbReference>
<evidence type="ECO:0000256" key="8">
    <source>
        <dbReference type="ARBA" id="ARBA00022741"/>
    </source>
</evidence>
<dbReference type="NCBIfam" id="TIGR00018">
    <property type="entry name" value="panC"/>
    <property type="match status" value="1"/>
</dbReference>
<evidence type="ECO:0000256" key="3">
    <source>
        <dbReference type="ARBA" id="ARBA00009256"/>
    </source>
</evidence>
<dbReference type="AlphaFoldDB" id="A0A6J6QSM4"/>
<keyword evidence="8" id="KW-0547">Nucleotide-binding</keyword>
<name>A0A6J6QSM4_9ZZZZ</name>
<sequence>MKVVTTISDVRAITGLAHKAGETVGFVPTMGALHDGHRSLMKAARSECGSVGVSVFVNPTQFGPGEDFDTYPRALAADEAICKAENVDWLFAPSVSEMFPDSARTTVHVSGLTEVLCGLTRPRHFDGVTTVVAKLFSICGPGRAYFGRKDAQQLAVVRQMVKDLNLPIAVIGCPTVREKDGLAMSSRNAGLGANEREAATVIPRALRQVLDQIVAGERSPRAVAKTLTEMITSEPIAQIEYVEVVDADTLTSLICEPVSPLTGNVLLAVAVRFGSVRLIDNASVVIENNGPEVIY</sequence>
<evidence type="ECO:0000256" key="5">
    <source>
        <dbReference type="ARBA" id="ARBA00022490"/>
    </source>
</evidence>
<evidence type="ECO:0000256" key="11">
    <source>
        <dbReference type="ARBA" id="ARBA00055042"/>
    </source>
</evidence>
<reference evidence="12" key="1">
    <citation type="submission" date="2020-05" db="EMBL/GenBank/DDBJ databases">
        <authorList>
            <person name="Chiriac C."/>
            <person name="Salcher M."/>
            <person name="Ghai R."/>
            <person name="Kavagutti S V."/>
        </authorList>
    </citation>
    <scope>NUCLEOTIDE SEQUENCE</scope>
</reference>